<protein>
    <submittedName>
        <fullName evidence="1">Uncharacterized protein</fullName>
    </submittedName>
</protein>
<proteinExistence type="predicted"/>
<keyword evidence="2" id="KW-1185">Reference proteome</keyword>
<evidence type="ECO:0000313" key="1">
    <source>
        <dbReference type="EMBL" id="BBO70055.1"/>
    </source>
</evidence>
<dbReference type="Proteomes" id="UP000427906">
    <property type="component" value="Chromosome"/>
</dbReference>
<name>A0A5K7YP17_9BACT</name>
<gene>
    <name evidence="1" type="ORF">DSCA_39850</name>
</gene>
<evidence type="ECO:0000313" key="2">
    <source>
        <dbReference type="Proteomes" id="UP000427906"/>
    </source>
</evidence>
<dbReference type="AlphaFoldDB" id="A0A5K7YP17"/>
<organism evidence="1 2">
    <name type="scientific">Desulfosarcina alkanivorans</name>
    <dbReference type="NCBI Taxonomy" id="571177"/>
    <lineage>
        <taxon>Bacteria</taxon>
        <taxon>Pseudomonadati</taxon>
        <taxon>Thermodesulfobacteriota</taxon>
        <taxon>Desulfobacteria</taxon>
        <taxon>Desulfobacterales</taxon>
        <taxon>Desulfosarcinaceae</taxon>
        <taxon>Desulfosarcina</taxon>
    </lineage>
</organism>
<sequence length="64" mass="7097">MKTYTWYFECPVTKQMRCPVNACKESARVTGCFLRFSPSAGSVELAALRQPQTQLPPMAAMLGP</sequence>
<dbReference type="EMBL" id="AP021874">
    <property type="protein sequence ID" value="BBO70055.1"/>
    <property type="molecule type" value="Genomic_DNA"/>
</dbReference>
<reference evidence="1 2" key="1">
    <citation type="submission" date="2019-11" db="EMBL/GenBank/DDBJ databases">
        <title>Comparative genomics of hydrocarbon-degrading Desulfosarcina strains.</title>
        <authorList>
            <person name="Watanabe M."/>
            <person name="Kojima H."/>
            <person name="Fukui M."/>
        </authorList>
    </citation>
    <scope>NUCLEOTIDE SEQUENCE [LARGE SCALE GENOMIC DNA]</scope>
    <source>
        <strain evidence="1 2">PL12</strain>
    </source>
</reference>
<dbReference type="KEGG" id="dalk:DSCA_39850"/>
<accession>A0A5K7YP17</accession>